<evidence type="ECO:0000313" key="4">
    <source>
        <dbReference type="EMBL" id="ETA73238.1"/>
    </source>
</evidence>
<dbReference type="PATRIC" id="fig|1392007.3.peg.1968"/>
<protein>
    <recommendedName>
        <fullName evidence="3">DnaB/C C-terminal domain-containing protein</fullName>
    </recommendedName>
</protein>
<comment type="similarity">
    <text evidence="1">Belongs to the DnaB/DnaD family.</text>
</comment>
<organism evidence="4 5">
    <name type="scientific">Ligilactobacillus equi DPC 6820</name>
    <dbReference type="NCBI Taxonomy" id="1392007"/>
    <lineage>
        <taxon>Bacteria</taxon>
        <taxon>Bacillati</taxon>
        <taxon>Bacillota</taxon>
        <taxon>Bacilli</taxon>
        <taxon>Lactobacillales</taxon>
        <taxon>Lactobacillaceae</taxon>
        <taxon>Ligilactobacillus</taxon>
    </lineage>
</organism>
<dbReference type="Gene3D" id="1.10.10.630">
    <property type="entry name" value="DnaD domain-like"/>
    <property type="match status" value="1"/>
</dbReference>
<evidence type="ECO:0000256" key="2">
    <source>
        <dbReference type="SAM" id="MobiDB-lite"/>
    </source>
</evidence>
<dbReference type="Proteomes" id="UP000018559">
    <property type="component" value="Unassembled WGS sequence"/>
</dbReference>
<name>V7HVI7_9LACO</name>
<evidence type="ECO:0000256" key="1">
    <source>
        <dbReference type="ARBA" id="ARBA00093462"/>
    </source>
</evidence>
<dbReference type="EMBL" id="AWWH01000197">
    <property type="protein sequence ID" value="ETA73238.1"/>
    <property type="molecule type" value="Genomic_DNA"/>
</dbReference>
<accession>V7HVI7</accession>
<dbReference type="RefSeq" id="WP_023860474.1">
    <property type="nucleotide sequence ID" value="NZ_AWWH01000197.1"/>
</dbReference>
<dbReference type="AlphaFoldDB" id="V7HVI7"/>
<sequence length="267" mass="30436">MKTRSIYFDSKHPIVIEVDMAVIFGLNEAIFLKQLNYWLQGSSGKLINGRLWVYNSYDNWQKDNFPFWSVSTVKRIIKKLENQGLVLVENYNKAGFDKTKWYSIDFDKFDNLMANRLGQNDQTSGSKWNGARGQSEQTNTRDYTEITTEIPSATSNAEIEQLADVQAHYQTNLRPRGGIPSAVNQWLADYTKQLGPELVKFAITKGVNQTSNPGPNYIKAILDSWKKKGIATVEQAENEKKVRTTSKRVSRKKEVANDGFGGFEEFL</sequence>
<evidence type="ECO:0000313" key="5">
    <source>
        <dbReference type="Proteomes" id="UP000018559"/>
    </source>
</evidence>
<dbReference type="Pfam" id="PF07261">
    <property type="entry name" value="DnaB_2"/>
    <property type="match status" value="1"/>
</dbReference>
<feature type="domain" description="DnaB/C C-terminal" evidence="3">
    <location>
        <begin position="183"/>
        <end position="239"/>
    </location>
</feature>
<comment type="caution">
    <text evidence="4">The sequence shown here is derived from an EMBL/GenBank/DDBJ whole genome shotgun (WGS) entry which is preliminary data.</text>
</comment>
<gene>
    <name evidence="4" type="ORF">LEQ_1706c</name>
</gene>
<dbReference type="InterPro" id="IPR034829">
    <property type="entry name" value="DnaD-like_sf"/>
</dbReference>
<reference evidence="4 5" key="1">
    <citation type="journal article" date="2014" name="Genome Announc.">
        <title>The Genome of the Predominant Equine Lactobacillus Species, Lactobacillus equi, Is Reflective of Its Lifestyle Adaptations to an Herbivorous Host.</title>
        <authorList>
            <person name="O'Donnell M.M."/>
            <person name="Harris H.M."/>
            <person name="O'Toole P.W."/>
            <person name="Ross R.P."/>
        </authorList>
    </citation>
    <scope>NUCLEOTIDE SEQUENCE [LARGE SCALE GENOMIC DNA]</scope>
    <source>
        <strain evidence="4 5">DPC 6820</strain>
    </source>
</reference>
<dbReference type="SUPFAM" id="SSF158499">
    <property type="entry name" value="DnaD domain-like"/>
    <property type="match status" value="1"/>
</dbReference>
<proteinExistence type="inferred from homology"/>
<dbReference type="InterPro" id="IPR006343">
    <property type="entry name" value="DnaB/C_C"/>
</dbReference>
<feature type="region of interest" description="Disordered" evidence="2">
    <location>
        <begin position="120"/>
        <end position="140"/>
    </location>
</feature>
<keyword evidence="5" id="KW-1185">Reference proteome</keyword>
<dbReference type="NCBIfam" id="TIGR01446">
    <property type="entry name" value="DnaD_dom"/>
    <property type="match status" value="1"/>
</dbReference>
<evidence type="ECO:0000259" key="3">
    <source>
        <dbReference type="Pfam" id="PF07261"/>
    </source>
</evidence>